<comment type="caution">
    <text evidence="1">The sequence shown here is derived from an EMBL/GenBank/DDBJ whole genome shotgun (WGS) entry which is preliminary data.</text>
</comment>
<name>A0A9P4TQJ9_9PLEO</name>
<reference evidence="2" key="1">
    <citation type="journal article" date="2020" name="Stud. Mycol.">
        <title>101 Dothideomycetes genomes: A test case for predicting lifestyles and emergence of pathogens.</title>
        <authorList>
            <person name="Haridas S."/>
            <person name="Albert R."/>
            <person name="Binder M."/>
            <person name="Bloem J."/>
            <person name="LaButti K."/>
            <person name="Salamov A."/>
            <person name="Andreopoulos B."/>
            <person name="Baker S."/>
            <person name="Barry K."/>
            <person name="Bills G."/>
            <person name="Bluhm B."/>
            <person name="Cannon C."/>
            <person name="Castanera R."/>
            <person name="Culley D."/>
            <person name="Daum C."/>
            <person name="Ezra D."/>
            <person name="Gonzalez J."/>
            <person name="Henrissat B."/>
            <person name="Kuo A."/>
            <person name="Liang C."/>
            <person name="Lipzen A."/>
            <person name="Lutzoni F."/>
            <person name="Magnuson J."/>
            <person name="Mondo S."/>
            <person name="Nolan M."/>
            <person name="Ohm R."/>
            <person name="Pangilinan J."/>
            <person name="Park H.-J."/>
            <person name="Ramirez L."/>
            <person name="Alfaro M."/>
            <person name="Sun H."/>
            <person name="Tritt A."/>
            <person name="Yoshinaga Y."/>
            <person name="Zwiers L.-H."/>
            <person name="Turgeon B."/>
            <person name="Goodwin S."/>
            <person name="Spatafora J."/>
            <person name="Crous P."/>
            <person name="Grigoriev I."/>
        </authorList>
    </citation>
    <scope>NUCLEOTIDE SEQUENCE [LARGE SCALE GENOMIC DNA]</scope>
    <source>
        <strain evidence="2">CBS 304.66</strain>
    </source>
</reference>
<dbReference type="AlphaFoldDB" id="A0A9P4TQJ9"/>
<dbReference type="Proteomes" id="UP000800093">
    <property type="component" value="Unassembled WGS sequence"/>
</dbReference>
<proteinExistence type="predicted"/>
<dbReference type="EMBL" id="ML986582">
    <property type="protein sequence ID" value="KAF2269559.1"/>
    <property type="molecule type" value="Genomic_DNA"/>
</dbReference>
<keyword evidence="2" id="KW-1185">Reference proteome</keyword>
<evidence type="ECO:0000313" key="2">
    <source>
        <dbReference type="Proteomes" id="UP000800093"/>
    </source>
</evidence>
<organism evidence="1 2">
    <name type="scientific">Lojkania enalia</name>
    <dbReference type="NCBI Taxonomy" id="147567"/>
    <lineage>
        <taxon>Eukaryota</taxon>
        <taxon>Fungi</taxon>
        <taxon>Dikarya</taxon>
        <taxon>Ascomycota</taxon>
        <taxon>Pezizomycotina</taxon>
        <taxon>Dothideomycetes</taxon>
        <taxon>Pleosporomycetidae</taxon>
        <taxon>Pleosporales</taxon>
        <taxon>Pleosporales incertae sedis</taxon>
        <taxon>Lojkania</taxon>
    </lineage>
</organism>
<evidence type="ECO:0000313" key="1">
    <source>
        <dbReference type="EMBL" id="KAF2269559.1"/>
    </source>
</evidence>
<gene>
    <name evidence="1" type="ORF">CC78DRAFT_540086</name>
</gene>
<accession>A0A9P4TQJ9</accession>
<protein>
    <submittedName>
        <fullName evidence="1">Uncharacterized protein</fullName>
    </submittedName>
</protein>
<sequence>MPCHPGWGHNTSNFLDPLTVIREIHTHMYSQVQNIEFLINQLDYLIQRLNSTAISDQRVDEEAQEIEAYALMSLIESKLADHKEDLEKVNVEHVAGLLVVLGGERGEAENRVRRVVEEYKDVWREQSHSMKQARGSMDICREYREAKDPVKD</sequence>